<name>A0A7S6U3I1_9CAUD</name>
<dbReference type="Gene3D" id="1.20.1060.10">
    <property type="entry name" value="Taq DNA Polymerase, Chain T, domain 4"/>
    <property type="match status" value="1"/>
</dbReference>
<keyword evidence="4" id="KW-1185">Reference proteome</keyword>
<keyword evidence="1" id="KW-0235">DNA replication</keyword>
<dbReference type="EMBL" id="MT708545">
    <property type="protein sequence ID" value="QOV06105.1"/>
    <property type="molecule type" value="Genomic_DNA"/>
</dbReference>
<dbReference type="GO" id="GO:0039693">
    <property type="term" value="P:viral DNA genome replication"/>
    <property type="evidence" value="ECO:0007669"/>
    <property type="project" value="UniProtKB-KW"/>
</dbReference>
<dbReference type="PRINTS" id="PR00868">
    <property type="entry name" value="DNAPOLI"/>
</dbReference>
<feature type="domain" description="DNA-directed DNA polymerase family A palm" evidence="2">
    <location>
        <begin position="420"/>
        <end position="656"/>
    </location>
</feature>
<evidence type="ECO:0000313" key="3">
    <source>
        <dbReference type="EMBL" id="QOV06105.1"/>
    </source>
</evidence>
<keyword evidence="1" id="KW-1194">Viral DNA replication</keyword>
<dbReference type="InterPro" id="IPR002298">
    <property type="entry name" value="DNA_polymerase_A"/>
</dbReference>
<dbReference type="Pfam" id="PF00476">
    <property type="entry name" value="DNA_pol_A"/>
    <property type="match status" value="1"/>
</dbReference>
<evidence type="ECO:0000256" key="1">
    <source>
        <dbReference type="ARBA" id="ARBA00023109"/>
    </source>
</evidence>
<accession>A0A7S6U3I1</accession>
<dbReference type="GO" id="GO:0003677">
    <property type="term" value="F:DNA binding"/>
    <property type="evidence" value="ECO:0007669"/>
    <property type="project" value="InterPro"/>
</dbReference>
<reference evidence="3 4" key="1">
    <citation type="submission" date="2020-07" db="EMBL/GenBank/DDBJ databases">
        <title>Complete genome sequence of Rhizobium japonicum phage Pasto.</title>
        <authorList>
            <person name="Manuel N.S."/>
            <person name="Ravindran A."/>
            <person name="Newkirk H."/>
            <person name="Gonzalez C."/>
            <person name="Young R."/>
            <person name="Liu M."/>
        </authorList>
    </citation>
    <scope>NUCLEOTIDE SEQUENCE [LARGE SCALE GENOMIC DNA]</scope>
</reference>
<dbReference type="PANTHER" id="PTHR10133:SF62">
    <property type="entry name" value="DNA POLYMERASE THETA"/>
    <property type="match status" value="1"/>
</dbReference>
<evidence type="ECO:0000313" key="4">
    <source>
        <dbReference type="Proteomes" id="UP000593603"/>
    </source>
</evidence>
<dbReference type="GO" id="GO:0003887">
    <property type="term" value="F:DNA-directed DNA polymerase activity"/>
    <property type="evidence" value="ECO:0007669"/>
    <property type="project" value="InterPro"/>
</dbReference>
<dbReference type="Gene3D" id="3.30.420.10">
    <property type="entry name" value="Ribonuclease H-like superfamily/Ribonuclease H"/>
    <property type="match status" value="1"/>
</dbReference>
<protein>
    <submittedName>
        <fullName evidence="3">DNA polymerase</fullName>
    </submittedName>
</protein>
<dbReference type="GO" id="GO:0006302">
    <property type="term" value="P:double-strand break repair"/>
    <property type="evidence" value="ECO:0007669"/>
    <property type="project" value="TreeGrafter"/>
</dbReference>
<dbReference type="Gene3D" id="3.30.70.370">
    <property type="match status" value="2"/>
</dbReference>
<dbReference type="InterPro" id="IPR012337">
    <property type="entry name" value="RNaseH-like_sf"/>
</dbReference>
<gene>
    <name evidence="3" type="ORF">CPT_Pasto_031</name>
</gene>
<organism evidence="3 4">
    <name type="scientific">Rhizobium phage Pasto</name>
    <dbReference type="NCBI Taxonomy" id="2767575"/>
    <lineage>
        <taxon>Viruses</taxon>
        <taxon>Duplodnaviria</taxon>
        <taxon>Heunggongvirae</taxon>
        <taxon>Uroviricota</taxon>
        <taxon>Caudoviricetes</taxon>
        <taxon>Autographivirales</taxon>
        <taxon>Autographivirales incertae sedis</taxon>
        <taxon>Pastovirus</taxon>
        <taxon>Pastovirus pasto</taxon>
    </lineage>
</organism>
<dbReference type="Proteomes" id="UP000593603">
    <property type="component" value="Segment"/>
</dbReference>
<dbReference type="InterPro" id="IPR043502">
    <property type="entry name" value="DNA/RNA_pol_sf"/>
</dbReference>
<dbReference type="SUPFAM" id="SSF56672">
    <property type="entry name" value="DNA/RNA polymerases"/>
    <property type="match status" value="1"/>
</dbReference>
<evidence type="ECO:0000259" key="2">
    <source>
        <dbReference type="SMART" id="SM00482"/>
    </source>
</evidence>
<sequence length="695" mass="77372">MSRLLFDCETNGFLDELTTIHSLVITDVDTGESVSYADQPGYRPISEGVQRLLDADELIGHNIIKFDVPAIAKVFPWFKPRGRLLDTLVLARLLWPELKHSDDALIKKGKLPKKLKGKYSLESFGYRLGKWKGEYSDIMKAAGLDPWANWNKDMQDYCEQDVVVNLVLYRKAIQVWRGEDDKGLGVPYSDKSIWMEMDVATIVARQERWGFTFNRALAEKFYVVLLARREVLDKELREIFGSWNASGGTVDVKKTRRVKRKDLPPLGFKKRKRQVQDPEGNFLGWEEYEDPIYVTETYEEGSRYSKVKRIDFNPASNQHIANRLTKLFGWRPQEFTPSGEVKVDETVLSQLPWPEAKVLTEYLTVAKRIAQLAEGKQAWLKKEKNGRIHGGVITVGAVTRRMTHSNPNVAQVPKVGSPYGAECRELFTSTAGFVLVGCDADALELRCLAGYMSVYDGGAYIDTVLSGDKALGTDMHSVNARALGLDPKKKYPVDGKDVSGRDIAKTWFYAFIYGAGDFKLGAIMGTSGADSAIIAAGKKSRDNFLKGLPALGKLVEMVQKRAFGYVKKSKAADGSILKKKIPGRGFLVGLDGGKLKVRSKHAALNTLLQSAGAIIMKVALVILDRDLQALGLVPGVDYEFCANVHDEWQIDVLPQHVALVKETAELSIKKAGEELEFGCPLAGNADEGTNWKDTH</sequence>
<dbReference type="PANTHER" id="PTHR10133">
    <property type="entry name" value="DNA POLYMERASE I"/>
    <property type="match status" value="1"/>
</dbReference>
<dbReference type="InterPro" id="IPR001098">
    <property type="entry name" value="DNA-dir_DNA_pol_A_palm_dom"/>
</dbReference>
<proteinExistence type="predicted"/>
<dbReference type="SUPFAM" id="SSF53098">
    <property type="entry name" value="Ribonuclease H-like"/>
    <property type="match status" value="1"/>
</dbReference>
<dbReference type="SMART" id="SM00482">
    <property type="entry name" value="POLAc"/>
    <property type="match status" value="1"/>
</dbReference>
<dbReference type="GO" id="GO:0006261">
    <property type="term" value="P:DNA-templated DNA replication"/>
    <property type="evidence" value="ECO:0007669"/>
    <property type="project" value="InterPro"/>
</dbReference>
<dbReference type="InterPro" id="IPR036397">
    <property type="entry name" value="RNaseH_sf"/>
</dbReference>